<sequence length="199" mass="23039">MENWLNKLKNKLVDTWYDFVDLATANQKRSLIYAGSLLAFVTISTIIMILLQPGIRKEEVESLVYPAIHSSKVKFFEEDADKVIKESKAISVMYSKPDGQSYESVISLLNDSKAVKELNRTVYFYPIVYKSKQLEEKYSIDSNQVTFVFYENGVEKNRFAVENLKDFDKEFIPELNRLPMWNITDLQQTSQSTTESSSQ</sequence>
<keyword evidence="1" id="KW-0812">Transmembrane</keyword>
<gene>
    <name evidence="2" type="ORF">UC3_01014</name>
</gene>
<evidence type="ECO:0000256" key="1">
    <source>
        <dbReference type="SAM" id="Phobius"/>
    </source>
</evidence>
<proteinExistence type="predicted"/>
<reference evidence="2 3" key="1">
    <citation type="submission" date="2013-02" db="EMBL/GenBank/DDBJ databases">
        <title>The Genome Sequence of Enterococcus phoeniculicola BAA-412.</title>
        <authorList>
            <consortium name="The Broad Institute Genome Sequencing Platform"/>
            <consortium name="The Broad Institute Genome Sequencing Center for Infectious Disease"/>
            <person name="Earl A.M."/>
            <person name="Gilmore M.S."/>
            <person name="Lebreton F."/>
            <person name="Walker B."/>
            <person name="Young S.K."/>
            <person name="Zeng Q."/>
            <person name="Gargeya S."/>
            <person name="Fitzgerald M."/>
            <person name="Haas B."/>
            <person name="Abouelleil A."/>
            <person name="Alvarado L."/>
            <person name="Arachchi H.M."/>
            <person name="Berlin A.M."/>
            <person name="Chapman S.B."/>
            <person name="Dewar J."/>
            <person name="Goldberg J."/>
            <person name="Griggs A."/>
            <person name="Gujja S."/>
            <person name="Hansen M."/>
            <person name="Howarth C."/>
            <person name="Imamovic A."/>
            <person name="Larimer J."/>
            <person name="McCowan C."/>
            <person name="Murphy C."/>
            <person name="Neiman D."/>
            <person name="Pearson M."/>
            <person name="Priest M."/>
            <person name="Roberts A."/>
            <person name="Saif S."/>
            <person name="Shea T."/>
            <person name="Sisk P."/>
            <person name="Sykes S."/>
            <person name="Wortman J."/>
            <person name="Nusbaum C."/>
            <person name="Birren B."/>
        </authorList>
    </citation>
    <scope>NUCLEOTIDE SEQUENCE [LARGE SCALE GENOMIC DNA]</scope>
    <source>
        <strain evidence="2 3">ATCC BAA-412</strain>
    </source>
</reference>
<dbReference type="PATRIC" id="fig|1158610.3.peg.996"/>
<dbReference type="OrthoDB" id="2200300at2"/>
<dbReference type="HOGENOM" id="CLU_111950_0_0_9"/>
<protein>
    <submittedName>
        <fullName evidence="2">Uncharacterized protein</fullName>
    </submittedName>
</protein>
<keyword evidence="1" id="KW-1133">Transmembrane helix</keyword>
<dbReference type="eggNOG" id="ENOG5033W8B">
    <property type="taxonomic scope" value="Bacteria"/>
</dbReference>
<evidence type="ECO:0000313" key="2">
    <source>
        <dbReference type="EMBL" id="EOL46208.1"/>
    </source>
</evidence>
<organism evidence="2 3">
    <name type="scientific">Enterococcus phoeniculicola ATCC BAA-412</name>
    <dbReference type="NCBI Taxonomy" id="1158610"/>
    <lineage>
        <taxon>Bacteria</taxon>
        <taxon>Bacillati</taxon>
        <taxon>Bacillota</taxon>
        <taxon>Bacilli</taxon>
        <taxon>Lactobacillales</taxon>
        <taxon>Enterococcaceae</taxon>
        <taxon>Enterococcus</taxon>
    </lineage>
</organism>
<keyword evidence="3" id="KW-1185">Reference proteome</keyword>
<dbReference type="RefSeq" id="WP_010767686.1">
    <property type="nucleotide sequence ID" value="NZ_ASWE01000002.1"/>
</dbReference>
<dbReference type="EMBL" id="AJAT01000011">
    <property type="protein sequence ID" value="EOL46208.1"/>
    <property type="molecule type" value="Genomic_DNA"/>
</dbReference>
<name>R3TYH1_9ENTE</name>
<accession>R3TYH1</accession>
<keyword evidence="1" id="KW-0472">Membrane</keyword>
<dbReference type="Proteomes" id="UP000013785">
    <property type="component" value="Unassembled WGS sequence"/>
</dbReference>
<comment type="caution">
    <text evidence="2">The sequence shown here is derived from an EMBL/GenBank/DDBJ whole genome shotgun (WGS) entry which is preliminary data.</text>
</comment>
<evidence type="ECO:0000313" key="3">
    <source>
        <dbReference type="Proteomes" id="UP000013785"/>
    </source>
</evidence>
<dbReference type="AlphaFoldDB" id="R3TYH1"/>
<dbReference type="STRING" id="154621.RV11_GL000492"/>
<feature type="transmembrane region" description="Helical" evidence="1">
    <location>
        <begin position="31"/>
        <end position="51"/>
    </location>
</feature>